<dbReference type="Proteomes" id="UP001500984">
    <property type="component" value="Unassembled WGS sequence"/>
</dbReference>
<evidence type="ECO:0000256" key="1">
    <source>
        <dbReference type="SAM" id="MobiDB-lite"/>
    </source>
</evidence>
<protein>
    <submittedName>
        <fullName evidence="2">Uncharacterized protein</fullName>
    </submittedName>
</protein>
<comment type="caution">
    <text evidence="2">The sequence shown here is derived from an EMBL/GenBank/DDBJ whole genome shotgun (WGS) entry which is preliminary data.</text>
</comment>
<feature type="compositionally biased region" description="Basic and acidic residues" evidence="1">
    <location>
        <begin position="39"/>
        <end position="52"/>
    </location>
</feature>
<reference evidence="3" key="1">
    <citation type="journal article" date="2019" name="Int. J. Syst. Evol. Microbiol.">
        <title>The Global Catalogue of Microorganisms (GCM) 10K type strain sequencing project: providing services to taxonomists for standard genome sequencing and annotation.</title>
        <authorList>
            <consortium name="The Broad Institute Genomics Platform"/>
            <consortium name="The Broad Institute Genome Sequencing Center for Infectious Disease"/>
            <person name="Wu L."/>
            <person name="Ma J."/>
        </authorList>
    </citation>
    <scope>NUCLEOTIDE SEQUENCE [LARGE SCALE GENOMIC DNA]</scope>
    <source>
        <strain evidence="3">JCM 15900</strain>
    </source>
</reference>
<keyword evidence="3" id="KW-1185">Reference proteome</keyword>
<accession>A0ABP5HXV5</accession>
<evidence type="ECO:0000313" key="3">
    <source>
        <dbReference type="Proteomes" id="UP001500984"/>
    </source>
</evidence>
<feature type="region of interest" description="Disordered" evidence="1">
    <location>
        <begin position="37"/>
        <end position="61"/>
    </location>
</feature>
<proteinExistence type="predicted"/>
<organism evidence="2 3">
    <name type="scientific">Brevibacterium salitolerans</name>
    <dbReference type="NCBI Taxonomy" id="1403566"/>
    <lineage>
        <taxon>Bacteria</taxon>
        <taxon>Bacillati</taxon>
        <taxon>Actinomycetota</taxon>
        <taxon>Actinomycetes</taxon>
        <taxon>Micrococcales</taxon>
        <taxon>Brevibacteriaceae</taxon>
        <taxon>Brevibacterium</taxon>
    </lineage>
</organism>
<gene>
    <name evidence="2" type="ORF">GCM10009823_04990</name>
</gene>
<dbReference type="EMBL" id="BAAAPZ010000002">
    <property type="protein sequence ID" value="GAA2089299.1"/>
    <property type="molecule type" value="Genomic_DNA"/>
</dbReference>
<evidence type="ECO:0000313" key="2">
    <source>
        <dbReference type="EMBL" id="GAA2089299.1"/>
    </source>
</evidence>
<name>A0ABP5HXV5_9MICO</name>
<sequence length="150" mass="16099">MELEPDKVSGVDAASAYPFALLGVRVAERCVEAGVVSGEPREHGGESRDQRGEGGGQRVELAEDSRVRTTFEGGNASCRTQACCSTSRSTVMALSCPTPVRSVTAAESANPNSFRDGVRNHVVRGHTSFKRGSPRQLELTTGFKCRQQRT</sequence>